<reference evidence="4" key="1">
    <citation type="submission" date="2022-10" db="EMBL/GenBank/DDBJ databases">
        <authorList>
            <person name="Chen Y."/>
            <person name="Dougan E. K."/>
            <person name="Chan C."/>
            <person name="Rhodes N."/>
            <person name="Thang M."/>
        </authorList>
    </citation>
    <scope>NUCLEOTIDE SEQUENCE</scope>
</reference>
<feature type="compositionally biased region" description="Low complexity" evidence="1">
    <location>
        <begin position="1438"/>
        <end position="1449"/>
    </location>
</feature>
<organism evidence="4">
    <name type="scientific">Cladocopium goreaui</name>
    <dbReference type="NCBI Taxonomy" id="2562237"/>
    <lineage>
        <taxon>Eukaryota</taxon>
        <taxon>Sar</taxon>
        <taxon>Alveolata</taxon>
        <taxon>Dinophyceae</taxon>
        <taxon>Suessiales</taxon>
        <taxon>Symbiodiniaceae</taxon>
        <taxon>Cladocopium</taxon>
    </lineage>
</organism>
<accession>A0A9P1M575</accession>
<name>A0A9P1M575_9DINO</name>
<evidence type="ECO:0000313" key="4">
    <source>
        <dbReference type="EMBL" id="CAI4019508.1"/>
    </source>
</evidence>
<reference evidence="5 6" key="2">
    <citation type="submission" date="2024-05" db="EMBL/GenBank/DDBJ databases">
        <authorList>
            <person name="Chen Y."/>
            <person name="Shah S."/>
            <person name="Dougan E. K."/>
            <person name="Thang M."/>
            <person name="Chan C."/>
        </authorList>
    </citation>
    <scope>NUCLEOTIDE SEQUENCE [LARGE SCALE GENOMIC DNA]</scope>
</reference>
<feature type="region of interest" description="Disordered" evidence="1">
    <location>
        <begin position="313"/>
        <end position="374"/>
    </location>
</feature>
<dbReference type="EMBL" id="CAMXCT010006755">
    <property type="protein sequence ID" value="CAI4019508.1"/>
    <property type="molecule type" value="Genomic_DNA"/>
</dbReference>
<comment type="caution">
    <text evidence="4">The sequence shown here is derived from an EMBL/GenBank/DDBJ whole genome shotgun (WGS) entry which is preliminary data.</text>
</comment>
<feature type="compositionally biased region" description="Basic and acidic residues" evidence="1">
    <location>
        <begin position="43"/>
        <end position="56"/>
    </location>
</feature>
<feature type="region of interest" description="Disordered" evidence="1">
    <location>
        <begin position="1386"/>
        <end position="1482"/>
    </location>
</feature>
<dbReference type="InterPro" id="IPR001584">
    <property type="entry name" value="Integrase_cat-core"/>
</dbReference>
<feature type="transmembrane region" description="Helical" evidence="2">
    <location>
        <begin position="436"/>
        <end position="458"/>
    </location>
</feature>
<gene>
    <name evidence="4" type="ORF">C1SCF055_LOCUS44003</name>
</gene>
<feature type="transmembrane region" description="Helical" evidence="2">
    <location>
        <begin position="972"/>
        <end position="989"/>
    </location>
</feature>
<feature type="region of interest" description="Disordered" evidence="1">
    <location>
        <begin position="801"/>
        <end position="840"/>
    </location>
</feature>
<evidence type="ECO:0000313" key="6">
    <source>
        <dbReference type="Proteomes" id="UP001152797"/>
    </source>
</evidence>
<sequence length="2769" mass="310919">RSALCYTWCGTRAIDPVRRSIGRPWWWPDRATWCPVTTSSSSKGDKGKGKGRPDHFRRSRSRSPAPRSVSTSLRGTPLPPVFSAFPPVRPLRNAAPRPTTTGTTGKGTQKGARPEEVRPEPDPEPQPGENLNVRAGYLELINTWWTLRNQNPAAAQLAWNFLVDNAPPHPAQTAKGRVVPSDGNPRGWRRYQREVLWFYMGTRKSQRSLLGPRLASKLTGPARLLAMSWSHLDIAGPDGVKNVLKRLEASPLVRKKIPNSAATMTQYFGYRRHNGENINAYLVRESLFYEEFVESLMELKGTQTDIMKDFETIDESSESDSESAGGSRPGYQRVPTEEPAAEQQRPAEAQRPGGAQPLGQVPPSPQGGGSRRARSLRNVQTQHGLNLAGSFILNQLRGWRLLSGAALSSEEWRSILASTKNQLDYDSISSATSRSLINIVFIILVLDIMAAVLITSTWRRTTIGSGCFVCGGYRLARDCPDRNAPRGGKGKRVSFFLEEPYYQDCVMHKGKGKSKGGGKTSFSMEDFYAFMKGKSKGFGKSKGKSYGNVNAYSLSDYDAYGLQFDSHHETGGHMNLGKVEREGNNLGMLDCGATCSAGPETSIRNLIHAVINQDNQASISVDAKKRPKFRFGSGAWGQALYLIREGFEGRLSADAHMSSMELVDDVGNISTLEFECGTVVGADPRDPRCTGWPCHNSHQPGKTQGNKWAKWVHCQKCALRVSYIPNKGAPSNTMQNFNPQMVRRALHDLKNALPEKVEPTEELVRLFIDKVTAEMRIEHIMDEAQIQLAKNMDKVSKAAAAVKASPKPKGKPKVNPKMQPSAGYAEEEQASPTSSWQDIPLENRPVAFNPMDHLTEEEKKHIYDLASSRVQVIPDTEEEMESLSMFYVGRKMMDMIYMFNDNLTSNIPELIYNKRPLIWEMFCSPESGLTKACEEEGRPAQRINLHQGFDLYKPETYPVLFELFKVQRPKKIWISTMCTLFCSWVDLNYQGREELLQKKRRRERKMFRLLLAVIAYALWLNIYFLVELIYALEKNNLLEKTYSPMIKINFLLKMLYASGKFNSTSFIVQLVILPHVKFVMMIDLATRYRITETLFVYPHGENKAETADMMIKTITTRWLMSMPRPKMLVPDNANTLVSYKVTEFMADLGIEVLPPPPDGESWAHGISERAVGQIKETASFIQQSLPEQDPVLSLAMATSAMNNTEFVKGYTSIQWAFGTQAELDDGELRQQLSLPLDRQQHEFLRLLNQRQLAEDCARKAKARPVMSKLKNSSVRQPLRTFKMGQPVYIWRKFLPHSVYTGKKGGHKHVGRPRWVGPGRVVFHELVPGQDEDDRRSLEKMKWNNLIYLMNLAPRPLSNLQYVFLASFPWTVDILITLHLRNLDDNSSFDESFDPVNEYEPESKDLVEPDDKHVKLDENLDDDGYEPTTPAKSPPPSPKRTSLSSTTPLLEPREPAEKRPEPGDGLPGEPESKGLRPDDDDDAEDDKEIKFLEALRSVHEDYVFDIEIDLNSNRKKKDLLRNPVMFLAKKVAGAEVNYKKLSPEEKGLFDSAKQSEVSSFLETEAVLLKLKNYGHLECLNFVKHLELAMVTFYVYFVTYMAVLQPLVDWRMRIRETLQTEKWLSVRKEIDKAYAWGTRKEENFRHSGVDLEVKKFNNERYVQLSQDFYMENLPDLAIPEDRLRGDPKSQLSPGEMAACRASLGALQWACTQAQIQACARVNLLLTELTVDKSVMVAKEIADLIKDVKKDLMPTTIVLKVARQVDCSLVLVAPNNLLEKLDASIQCHGDGNLLEKASDLVKYVKGLVATDSKGVFDAVNKNEGPLLGLSNARSALQGYQLKEQLAEADTKLIWISGDWNLSDALTQKSKAARLGLLQFVKSFIWKLKYDPNFIQSEKKAKREGRAAVQQMRELQSLVLFPGGVLSVPVRTSALRPKLGAPGLREQDVEEEFFGWSTAPIWRITSRTWTSVESGETGNDIRDSFCSAHGACLTHQAYEGGTCVSEIPAFSVVRVTDFFAGDRSHLIVNGNRYSSTILENTTFVLWSHIAWDGLDGHFQICMEAPPLCPDGFELTPVPVEECPAGAEVLSNCEEAAPEELCEGNGQCGTRTDINNCYDSGYTYPASRDIYRKQNFTRNESNATASTPFTTTTTTGSFTEISLEEEQVDGLWHFQGPCAVHGRCLSSPGYPGSYGENETCVASLPPFTALTVKEFNTDKFYDQLTVNGIRYSGRGLRGKSFALWSSITWTSDESSDWYAEYWRRRWKLCLDTPPLCPDGFELTPVPVEECPAGAEVLSNCEEAAPGALCEGNGQCGTRTDINNCYDSGYTYPASRDIYRKRNGTAVSWIVNGPCPVIDGCVQNFGGNASPGQSCDMSLTESGTVTLKSSLYWGSLWINGRRYGDEGMVTKVYAIFVEPTIRWNPTGDIDGDRWVICIGTRDQVQLPEFPGLSTSTDPLAWICVGVLFFCACCCEYLYCRMLGKEESEATLEDGVLPVPTSRPRQRERSEPPDLLMESPLDLGAAWLICHADAEPVVCSDVRAHPMFRLEVDCEPPRQVWSDGSIYELEESSTKDTLRWTYQGKRHSWVRVPSCPQSHCHMMKLSKQCQEFTCARCQQQCISGCFWQCRVCQDRCLCPSCAAVPKSEQLLGISAAYVLEIFPALARQSTGLENPNFYEMAPVVAMGETGLGYGKTCSEDGEPNCSIVDAVEEHHKGKVSHFVSWCWACRLNDFVGALRAWMEGDRINASEAYSLYLWICFFCDNQYRLPKSLWNN</sequence>
<feature type="compositionally biased region" description="Low complexity" evidence="1">
    <location>
        <begin position="337"/>
        <end position="359"/>
    </location>
</feature>
<dbReference type="GO" id="GO:0015074">
    <property type="term" value="P:DNA integration"/>
    <property type="evidence" value="ECO:0007669"/>
    <property type="project" value="InterPro"/>
</dbReference>
<dbReference type="InterPro" id="IPR012337">
    <property type="entry name" value="RNaseH-like_sf"/>
</dbReference>
<feature type="region of interest" description="Disordered" evidence="1">
    <location>
        <begin position="2486"/>
        <end position="2508"/>
    </location>
</feature>
<keyword evidence="6" id="KW-1185">Reference proteome</keyword>
<dbReference type="SUPFAM" id="SSF53098">
    <property type="entry name" value="Ribonuclease H-like"/>
    <property type="match status" value="1"/>
</dbReference>
<feature type="domain" description="Integrase catalytic" evidence="3">
    <location>
        <begin position="1040"/>
        <end position="1226"/>
    </location>
</feature>
<dbReference type="InterPro" id="IPR036397">
    <property type="entry name" value="RNaseH_sf"/>
</dbReference>
<proteinExistence type="predicted"/>
<feature type="compositionally biased region" description="Low complexity" evidence="1">
    <location>
        <begin position="99"/>
        <end position="111"/>
    </location>
</feature>
<dbReference type="GO" id="GO:0003676">
    <property type="term" value="F:nucleic acid binding"/>
    <property type="evidence" value="ECO:0007669"/>
    <property type="project" value="InterPro"/>
</dbReference>
<dbReference type="EMBL" id="CAMXCT030006755">
    <property type="protein sequence ID" value="CAL4806820.1"/>
    <property type="molecule type" value="Genomic_DNA"/>
</dbReference>
<keyword evidence="2" id="KW-1133">Transmembrane helix</keyword>
<keyword evidence="2" id="KW-0472">Membrane</keyword>
<evidence type="ECO:0000313" key="5">
    <source>
        <dbReference type="EMBL" id="CAL4806820.1"/>
    </source>
</evidence>
<protein>
    <submittedName>
        <fullName evidence="5">Integrase catalytic domain-containing protein</fullName>
    </submittedName>
</protein>
<feature type="non-terminal residue" evidence="4">
    <location>
        <position position="1"/>
    </location>
</feature>
<dbReference type="Gene3D" id="3.30.420.10">
    <property type="entry name" value="Ribonuclease H-like superfamily/Ribonuclease H"/>
    <property type="match status" value="1"/>
</dbReference>
<dbReference type="Proteomes" id="UP001152797">
    <property type="component" value="Unassembled WGS sequence"/>
</dbReference>
<feature type="compositionally biased region" description="Basic and acidic residues" evidence="1">
    <location>
        <begin position="112"/>
        <end position="121"/>
    </location>
</feature>
<dbReference type="EMBL" id="CAMXCT020006755">
    <property type="protein sequence ID" value="CAL1172883.1"/>
    <property type="molecule type" value="Genomic_DNA"/>
</dbReference>
<feature type="compositionally biased region" description="Basic and acidic residues" evidence="1">
    <location>
        <begin position="1450"/>
        <end position="1461"/>
    </location>
</feature>
<dbReference type="OrthoDB" id="207410at2759"/>
<evidence type="ECO:0000256" key="2">
    <source>
        <dbReference type="SAM" id="Phobius"/>
    </source>
</evidence>
<feature type="compositionally biased region" description="Basic and acidic residues" evidence="1">
    <location>
        <begin position="1400"/>
        <end position="1417"/>
    </location>
</feature>
<feature type="transmembrane region" description="Helical" evidence="2">
    <location>
        <begin position="1009"/>
        <end position="1030"/>
    </location>
</feature>
<keyword evidence="2" id="KW-0812">Transmembrane</keyword>
<feature type="compositionally biased region" description="Acidic residues" evidence="1">
    <location>
        <begin position="1386"/>
        <end position="1399"/>
    </location>
</feature>
<evidence type="ECO:0000259" key="3">
    <source>
        <dbReference type="PROSITE" id="PS50994"/>
    </source>
</evidence>
<evidence type="ECO:0000256" key="1">
    <source>
        <dbReference type="SAM" id="MobiDB-lite"/>
    </source>
</evidence>
<dbReference type="PROSITE" id="PS50994">
    <property type="entry name" value="INTEGRASE"/>
    <property type="match status" value="1"/>
</dbReference>
<feature type="region of interest" description="Disordered" evidence="1">
    <location>
        <begin position="36"/>
        <end position="131"/>
    </location>
</feature>